<evidence type="ECO:0000259" key="20">
    <source>
        <dbReference type="SMART" id="SM00918"/>
    </source>
</evidence>
<dbReference type="Gene3D" id="1.10.287.70">
    <property type="match status" value="2"/>
</dbReference>
<evidence type="ECO:0000256" key="3">
    <source>
        <dbReference type="ARBA" id="ARBA00022475"/>
    </source>
</evidence>
<feature type="compositionally biased region" description="Low complexity" evidence="16">
    <location>
        <begin position="414"/>
        <end position="427"/>
    </location>
</feature>
<protein>
    <submittedName>
        <fullName evidence="22">Glutamate receptor ionotropic, kainate 2-like</fullName>
    </submittedName>
</protein>
<dbReference type="FunFam" id="1.10.287.70:FF:000105">
    <property type="entry name" value="Eye-enriched kainate receptor, isoform A"/>
    <property type="match status" value="1"/>
</dbReference>
<evidence type="ECO:0000256" key="15">
    <source>
        <dbReference type="ARBA" id="ARBA00034104"/>
    </source>
</evidence>
<dbReference type="Pfam" id="PF01094">
    <property type="entry name" value="ANF_receptor"/>
    <property type="match status" value="1"/>
</dbReference>
<name>A0A9C6TWZ5_FRAOC</name>
<dbReference type="Gene3D" id="3.40.50.2300">
    <property type="match status" value="2"/>
</dbReference>
<dbReference type="SMART" id="SM00079">
    <property type="entry name" value="PBPe"/>
    <property type="match status" value="1"/>
</dbReference>
<evidence type="ECO:0000259" key="19">
    <source>
        <dbReference type="SMART" id="SM00079"/>
    </source>
</evidence>
<reference evidence="22" key="1">
    <citation type="submission" date="2025-08" db="UniProtKB">
        <authorList>
            <consortium name="RefSeq"/>
        </authorList>
    </citation>
    <scope>IDENTIFICATION</scope>
    <source>
        <tissue evidence="22">Whole organism</tissue>
    </source>
</reference>
<feature type="compositionally biased region" description="Low complexity" evidence="16">
    <location>
        <begin position="981"/>
        <end position="1027"/>
    </location>
</feature>
<feature type="region of interest" description="Disordered" evidence="16">
    <location>
        <begin position="974"/>
        <end position="1027"/>
    </location>
</feature>
<evidence type="ECO:0000256" key="6">
    <source>
        <dbReference type="ARBA" id="ARBA00022989"/>
    </source>
</evidence>
<dbReference type="GO" id="GO:0045211">
    <property type="term" value="C:postsynaptic membrane"/>
    <property type="evidence" value="ECO:0007669"/>
    <property type="project" value="UniProtKB-SubCell"/>
</dbReference>
<dbReference type="SUPFAM" id="SSF53850">
    <property type="entry name" value="Periplasmic binding protein-like II"/>
    <property type="match status" value="1"/>
</dbReference>
<keyword evidence="13" id="KW-1071">Ligand-gated ion channel</keyword>
<sequence length="1027" mass="113124">MTACSPRPRLSSAACLVLLLAAASWCGAGAQYVQLPYGQEGQGQQGQDDTVEEPPHSPDTLHLAGLFYEHEWQEIMAFKAAIERVNMDKVVLPDVKLVPVVEVLDSTDGFSLSKKLCKLTEQGVAAIFGPSRKENINIVTSISETLEIPHILTQTFTSRRPTKVSVNIAPDRKSISQAIVTLLQDDMGWDTFTVIYEDDEGLFRLQEVLKAHGPLDPPITMRRLGEDPDIRPLLKNIRNSSESRILLDVSADKLMDIFQQAKQVNMMGEYFSYLVTSLDAHTQDFTEMNEWGLSVSNVTGVRLVDPDSSVVQNALQDWLYSERLRGTTVTLAASEIKASSALINDAVHMLARSLHLLNQTTPSIFEEPLSCDGASTWQHGVRIVEFMKAQYSDPEYEAVGMTGPLSLSADESTDGSTSRSRSSTRGPTTRRARGTPRASTCSAPSRTWSAASGTCSPGGSSRSRPGCDVMYATKLKLVLSLLQGMPFLERKANWSEDMGNDGFRGYSIDLISAIAKELNFTFEFYLVADEAYGSRNRDGKWNGIIKDLMDRKADLGICDLTITYEREQAVDFTMPFMSLGISILHTKAKPQDPNLFSFLEPFSTEVWFYMAFAYLSVSVLLFFLARMTPYEWDNPHPCDPNPEELENTFDLINSLMFCMGSLLQQGCDFLPKFTPYEWENPSPNADEGFLEFSLNLANAIWHNVGSLMQQGSDIAPKAPSTRMVAGMWWFFTLIMISSYTANLAAFLTASQKTAQIESAKDLVQQTKIQYGCMKGGSTESFFSKSNYSDYQRMWDVMENAEPSVFVAKNTDGVERVMKSEGGYAFLMESVSIEYQAARKCELRQVGGLLDSKAYGVALPKNSPYRSLVSAAVLTLQETGRLAQLKDVWWHQLDDGTKCSSQESAGEVDSSGKLGIGNVGGVFLVLMYGCIAAFFMAIMEFVWNSRLVAIENKIGVGEALVKELKFAVRCSDSTKPVRYKDSSSSGSSSSSRSVHSSTRSSASGSARGSRASIARRAARASAPSAASP</sequence>
<dbReference type="Pfam" id="PF10613">
    <property type="entry name" value="Lig_chan-Glu_bd"/>
    <property type="match status" value="1"/>
</dbReference>
<dbReference type="AlphaFoldDB" id="A0A9C6TWZ5"/>
<keyword evidence="21" id="KW-1185">Reference proteome</keyword>
<feature type="transmembrane region" description="Helical" evidence="17">
    <location>
        <begin position="727"/>
        <end position="747"/>
    </location>
</feature>
<dbReference type="Gene3D" id="3.40.190.10">
    <property type="entry name" value="Periplasmic binding protein-like II"/>
    <property type="match status" value="2"/>
</dbReference>
<keyword evidence="10" id="KW-0675">Receptor</keyword>
<feature type="domain" description="Ionotropic glutamate receptor L-glutamate and glycine-binding" evidence="20">
    <location>
        <begin position="486"/>
        <end position="550"/>
    </location>
</feature>
<evidence type="ECO:0000256" key="9">
    <source>
        <dbReference type="ARBA" id="ARBA00023136"/>
    </source>
</evidence>
<evidence type="ECO:0000256" key="12">
    <source>
        <dbReference type="ARBA" id="ARBA00023257"/>
    </source>
</evidence>
<dbReference type="SUPFAM" id="SSF53822">
    <property type="entry name" value="Periplasmic binding protein-like I"/>
    <property type="match status" value="1"/>
</dbReference>
<organism evidence="21 22">
    <name type="scientific">Frankliniella occidentalis</name>
    <name type="common">Western flower thrips</name>
    <name type="synonym">Euthrips occidentalis</name>
    <dbReference type="NCBI Taxonomy" id="133901"/>
    <lineage>
        <taxon>Eukaryota</taxon>
        <taxon>Metazoa</taxon>
        <taxon>Ecdysozoa</taxon>
        <taxon>Arthropoda</taxon>
        <taxon>Hexapoda</taxon>
        <taxon>Insecta</taxon>
        <taxon>Pterygota</taxon>
        <taxon>Neoptera</taxon>
        <taxon>Paraneoptera</taxon>
        <taxon>Thysanoptera</taxon>
        <taxon>Terebrantia</taxon>
        <taxon>Thripoidea</taxon>
        <taxon>Thripidae</taxon>
        <taxon>Frankliniella</taxon>
    </lineage>
</organism>
<dbReference type="RefSeq" id="XP_052123911.1">
    <property type="nucleotide sequence ID" value="XM_052267951.1"/>
</dbReference>
<evidence type="ECO:0000256" key="13">
    <source>
        <dbReference type="ARBA" id="ARBA00023286"/>
    </source>
</evidence>
<dbReference type="Proteomes" id="UP000504606">
    <property type="component" value="Unplaced"/>
</dbReference>
<dbReference type="FunFam" id="1.10.287.70:FF:000134">
    <property type="entry name" value="Glutamate receptor, ionotropic kainate"/>
    <property type="match status" value="1"/>
</dbReference>
<comment type="subcellular location">
    <subcellularLocation>
        <location evidence="15">Postsynaptic cell membrane</location>
        <topology evidence="15">Multi-pass membrane protein</topology>
    </subcellularLocation>
</comment>
<evidence type="ECO:0000313" key="22">
    <source>
        <dbReference type="RefSeq" id="XP_052123911.1"/>
    </source>
</evidence>
<evidence type="ECO:0000313" key="21">
    <source>
        <dbReference type="Proteomes" id="UP000504606"/>
    </source>
</evidence>
<gene>
    <name evidence="22" type="primary">LOC113205305</name>
</gene>
<feature type="compositionally biased region" description="Low complexity" evidence="16">
    <location>
        <begin position="452"/>
        <end position="464"/>
    </location>
</feature>
<comment type="similarity">
    <text evidence="1">Belongs to the glutamate-gated ion channel (TC 1.A.10.1) family.</text>
</comment>
<dbReference type="InterPro" id="IPR001320">
    <property type="entry name" value="Iontro_rcpt_C"/>
</dbReference>
<keyword evidence="7" id="KW-0770">Synapse</keyword>
<feature type="chain" id="PRO_5038601030" evidence="18">
    <location>
        <begin position="31"/>
        <end position="1027"/>
    </location>
</feature>
<evidence type="ECO:0000256" key="1">
    <source>
        <dbReference type="ARBA" id="ARBA00008685"/>
    </source>
</evidence>
<dbReference type="KEGG" id="foc:113205305"/>
<keyword evidence="6 17" id="KW-1133">Transmembrane helix</keyword>
<feature type="transmembrane region" description="Helical" evidence="17">
    <location>
        <begin position="918"/>
        <end position="942"/>
    </location>
</feature>
<keyword evidence="9 17" id="KW-0472">Membrane</keyword>
<dbReference type="InterPro" id="IPR019594">
    <property type="entry name" value="Glu/Gly-bd"/>
</dbReference>
<dbReference type="Pfam" id="PF00060">
    <property type="entry name" value="Lig_chan"/>
    <property type="match status" value="1"/>
</dbReference>
<keyword evidence="3" id="KW-1003">Cell membrane</keyword>
<keyword evidence="12" id="KW-0628">Postsynaptic cell membrane</keyword>
<dbReference type="InterPro" id="IPR028082">
    <property type="entry name" value="Peripla_BP_I"/>
</dbReference>
<dbReference type="GO" id="GO:0015276">
    <property type="term" value="F:ligand-gated monoatomic ion channel activity"/>
    <property type="evidence" value="ECO:0007669"/>
    <property type="project" value="InterPro"/>
</dbReference>
<evidence type="ECO:0000256" key="11">
    <source>
        <dbReference type="ARBA" id="ARBA00023180"/>
    </source>
</evidence>
<evidence type="ECO:0000256" key="17">
    <source>
        <dbReference type="SAM" id="Phobius"/>
    </source>
</evidence>
<dbReference type="InterPro" id="IPR015683">
    <property type="entry name" value="Ionotropic_Glu_rcpt"/>
</dbReference>
<evidence type="ECO:0000256" key="5">
    <source>
        <dbReference type="ARBA" id="ARBA00022729"/>
    </source>
</evidence>
<keyword evidence="2" id="KW-0813">Transport</keyword>
<keyword evidence="11" id="KW-0325">Glycoprotein</keyword>
<evidence type="ECO:0000256" key="18">
    <source>
        <dbReference type="SAM" id="SignalP"/>
    </source>
</evidence>
<proteinExistence type="inferred from homology"/>
<evidence type="ECO:0000256" key="2">
    <source>
        <dbReference type="ARBA" id="ARBA00022448"/>
    </source>
</evidence>
<feature type="signal peptide" evidence="18">
    <location>
        <begin position="1"/>
        <end position="30"/>
    </location>
</feature>
<dbReference type="InterPro" id="IPR001828">
    <property type="entry name" value="ANF_lig-bd_rcpt"/>
</dbReference>
<dbReference type="FunFam" id="3.40.190.10:FF:000060">
    <property type="entry name" value="Glutamate receptor ionotropic, kainate 1"/>
    <property type="match status" value="1"/>
</dbReference>
<feature type="region of interest" description="Disordered" evidence="16">
    <location>
        <begin position="402"/>
        <end position="464"/>
    </location>
</feature>
<accession>A0A9C6TWZ5</accession>
<evidence type="ECO:0000256" key="16">
    <source>
        <dbReference type="SAM" id="MobiDB-lite"/>
    </source>
</evidence>
<evidence type="ECO:0000256" key="4">
    <source>
        <dbReference type="ARBA" id="ARBA00022692"/>
    </source>
</evidence>
<keyword evidence="14" id="KW-0407">Ion channel</keyword>
<feature type="transmembrane region" description="Helical" evidence="17">
    <location>
        <begin position="606"/>
        <end position="625"/>
    </location>
</feature>
<keyword evidence="5 18" id="KW-0732">Signal</keyword>
<dbReference type="SMART" id="SM00918">
    <property type="entry name" value="Lig_chan-Glu_bd"/>
    <property type="match status" value="1"/>
</dbReference>
<evidence type="ECO:0000256" key="14">
    <source>
        <dbReference type="ARBA" id="ARBA00023303"/>
    </source>
</evidence>
<dbReference type="PANTHER" id="PTHR18966">
    <property type="entry name" value="IONOTROPIC GLUTAMATE RECEPTOR"/>
    <property type="match status" value="1"/>
</dbReference>
<feature type="domain" description="Ionotropic glutamate receptor C-terminal" evidence="19">
    <location>
        <begin position="476"/>
        <end position="891"/>
    </location>
</feature>
<keyword evidence="8" id="KW-0406">Ion transport</keyword>
<dbReference type="FunFam" id="3.40.190.10:FF:000178">
    <property type="entry name" value="Glutamate receptor subunit"/>
    <property type="match status" value="1"/>
</dbReference>
<dbReference type="OrthoDB" id="5984008at2759"/>
<evidence type="ECO:0000256" key="7">
    <source>
        <dbReference type="ARBA" id="ARBA00023018"/>
    </source>
</evidence>
<evidence type="ECO:0000256" key="8">
    <source>
        <dbReference type="ARBA" id="ARBA00023065"/>
    </source>
</evidence>
<evidence type="ECO:0000256" key="10">
    <source>
        <dbReference type="ARBA" id="ARBA00023170"/>
    </source>
</evidence>
<dbReference type="CDD" id="cd06382">
    <property type="entry name" value="PBP1_iGluR_Kainate"/>
    <property type="match status" value="1"/>
</dbReference>
<feature type="compositionally biased region" description="Polar residues" evidence="16">
    <location>
        <begin position="441"/>
        <end position="451"/>
    </location>
</feature>
<keyword evidence="4 17" id="KW-0812">Transmembrane</keyword>
<dbReference type="GeneID" id="113205305"/>